<keyword evidence="2" id="KW-0680">Restriction system</keyword>
<dbReference type="RefSeq" id="WP_238103196.1">
    <property type="nucleotide sequence ID" value="NZ_JAQQPZ010000013.1"/>
</dbReference>
<keyword evidence="7" id="KW-1185">Reference proteome</keyword>
<accession>A0ABT5TQX4</accession>
<keyword evidence="6" id="KW-0255">Endonuclease</keyword>
<keyword evidence="4" id="KW-0175">Coiled coil</keyword>
<comment type="similarity">
    <text evidence="1">Belongs to the type-I restriction system S methylase family.</text>
</comment>
<dbReference type="InterPro" id="IPR000055">
    <property type="entry name" value="Restrct_endonuc_typeI_TRD"/>
</dbReference>
<evidence type="ECO:0000313" key="7">
    <source>
        <dbReference type="Proteomes" id="UP001213691"/>
    </source>
</evidence>
<organism evidence="6 7">
    <name type="scientific">Shewanella metallivivens</name>
    <dbReference type="NCBI Taxonomy" id="2872342"/>
    <lineage>
        <taxon>Bacteria</taxon>
        <taxon>Pseudomonadati</taxon>
        <taxon>Pseudomonadota</taxon>
        <taxon>Gammaproteobacteria</taxon>
        <taxon>Alteromonadales</taxon>
        <taxon>Shewanellaceae</taxon>
        <taxon>Shewanella</taxon>
    </lineage>
</organism>
<dbReference type="Pfam" id="PF01420">
    <property type="entry name" value="Methylase_S"/>
    <property type="match status" value="2"/>
</dbReference>
<dbReference type="PANTHER" id="PTHR30408">
    <property type="entry name" value="TYPE-1 RESTRICTION ENZYME ECOKI SPECIFICITY PROTEIN"/>
    <property type="match status" value="1"/>
</dbReference>
<reference evidence="6 7" key="1">
    <citation type="submission" date="2023-02" db="EMBL/GenBank/DDBJ databases">
        <title>Genome sequence of Shewanella metallivivens ER-Te-42B-Light, sp. nov., enriched from sulfide tube worms (Riftia pachyptila) isolated from Explorer Ridge in the Pacific Ocean.</title>
        <authorList>
            <person name="Maltman C."/>
            <person name="Kuzyk S.B."/>
            <person name="Kyndt J.A."/>
            <person name="Yurkov V."/>
        </authorList>
    </citation>
    <scope>NUCLEOTIDE SEQUENCE [LARGE SCALE GENOMIC DNA]</scope>
    <source>
        <strain evidence="6 7">ER-Te-42B-Light</strain>
    </source>
</reference>
<evidence type="ECO:0000313" key="6">
    <source>
        <dbReference type="EMBL" id="MDD8060209.1"/>
    </source>
</evidence>
<sequence>MSWPLVKLQDLVDINIGRTPSRDNPEYWGEGVSWLSIRDMNQGKLLSKTAEQITEFAVKETKCKIAKKGTVLFSFKLSIGKVGFAEIDMFHNEAIAAMPIKKDVELCEEYLYFALLQMDSGKSTDRAVMGATLNKKKMAELEIPLPPLETQKQIAAVLEKADQLRKDCRQMEQELNSLAQSVFIEMFGDPLINPKGWRVRTLNEFYASAKTGTKCGPFGSALKKDEFVDSGVPVWNMSNISLTGEFIDSPSLWITEKKYQNLEAYNVLQGDVIISRAGTVGKMGVVLSKYDRSIISTNLIRVRFGEDLLPLYFVCLMTYCKTRLKRLKVGDDGSFSHMNTGILDNLEFPYPPMNEQLKYMKFREELDAQINCLKQLKIEQELNFSSLMQKAFNGELNLDNANT</sequence>
<feature type="domain" description="Type I restriction modification DNA specificity" evidence="5">
    <location>
        <begin position="194"/>
        <end position="379"/>
    </location>
</feature>
<dbReference type="SUPFAM" id="SSF116734">
    <property type="entry name" value="DNA methylase specificity domain"/>
    <property type="match status" value="2"/>
</dbReference>
<evidence type="ECO:0000256" key="2">
    <source>
        <dbReference type="ARBA" id="ARBA00022747"/>
    </source>
</evidence>
<dbReference type="EMBL" id="JAQQPZ010000013">
    <property type="protein sequence ID" value="MDD8060209.1"/>
    <property type="molecule type" value="Genomic_DNA"/>
</dbReference>
<gene>
    <name evidence="6" type="ORF">PQR79_14045</name>
</gene>
<keyword evidence="6" id="KW-0540">Nuclease</keyword>
<dbReference type="CDD" id="cd17244">
    <property type="entry name" value="RMtype1_S_Apa101655I-TRD2-CR2_like"/>
    <property type="match status" value="1"/>
</dbReference>
<keyword evidence="6" id="KW-0378">Hydrolase</keyword>
<protein>
    <submittedName>
        <fullName evidence="6">Restriction endonuclease subunit S</fullName>
    </submittedName>
</protein>
<evidence type="ECO:0000256" key="4">
    <source>
        <dbReference type="SAM" id="Coils"/>
    </source>
</evidence>
<dbReference type="InterPro" id="IPR052021">
    <property type="entry name" value="Type-I_RS_S_subunit"/>
</dbReference>
<proteinExistence type="inferred from homology"/>
<dbReference type="Gene3D" id="3.90.220.20">
    <property type="entry name" value="DNA methylase specificity domains"/>
    <property type="match status" value="2"/>
</dbReference>
<evidence type="ECO:0000256" key="3">
    <source>
        <dbReference type="ARBA" id="ARBA00023125"/>
    </source>
</evidence>
<evidence type="ECO:0000259" key="5">
    <source>
        <dbReference type="Pfam" id="PF01420"/>
    </source>
</evidence>
<dbReference type="InterPro" id="IPR044946">
    <property type="entry name" value="Restrct_endonuc_typeI_TRD_sf"/>
</dbReference>
<dbReference type="GO" id="GO:0004519">
    <property type="term" value="F:endonuclease activity"/>
    <property type="evidence" value="ECO:0007669"/>
    <property type="project" value="UniProtKB-KW"/>
</dbReference>
<dbReference type="PANTHER" id="PTHR30408:SF12">
    <property type="entry name" value="TYPE I RESTRICTION ENZYME MJAVIII SPECIFICITY SUBUNIT"/>
    <property type="match status" value="1"/>
</dbReference>
<dbReference type="Proteomes" id="UP001213691">
    <property type="component" value="Unassembled WGS sequence"/>
</dbReference>
<feature type="domain" description="Type I restriction modification DNA specificity" evidence="5">
    <location>
        <begin position="3"/>
        <end position="163"/>
    </location>
</feature>
<comment type="caution">
    <text evidence="6">The sequence shown here is derived from an EMBL/GenBank/DDBJ whole genome shotgun (WGS) entry which is preliminary data.</text>
</comment>
<feature type="coiled-coil region" evidence="4">
    <location>
        <begin position="154"/>
        <end position="181"/>
    </location>
</feature>
<name>A0ABT5TQX4_9GAMM</name>
<keyword evidence="3" id="KW-0238">DNA-binding</keyword>
<evidence type="ECO:0000256" key="1">
    <source>
        <dbReference type="ARBA" id="ARBA00010923"/>
    </source>
</evidence>